<evidence type="ECO:0000313" key="2">
    <source>
        <dbReference type="Proteomes" id="UP000022910"/>
    </source>
</evidence>
<gene>
    <name evidence="1" type="ORF">RirG_058910</name>
</gene>
<dbReference type="Proteomes" id="UP000022910">
    <property type="component" value="Unassembled WGS sequence"/>
</dbReference>
<dbReference type="HOGENOM" id="CLU_018294_3_2_1"/>
<organism evidence="1 2">
    <name type="scientific">Rhizophagus irregularis (strain DAOM 197198w)</name>
    <name type="common">Glomus intraradices</name>
    <dbReference type="NCBI Taxonomy" id="1432141"/>
    <lineage>
        <taxon>Eukaryota</taxon>
        <taxon>Fungi</taxon>
        <taxon>Fungi incertae sedis</taxon>
        <taxon>Mucoromycota</taxon>
        <taxon>Glomeromycotina</taxon>
        <taxon>Glomeromycetes</taxon>
        <taxon>Glomerales</taxon>
        <taxon>Glomeraceae</taxon>
        <taxon>Rhizophagus</taxon>
    </lineage>
</organism>
<name>A0A015JVL1_RHIIW</name>
<accession>A0A015JVL1</accession>
<comment type="caution">
    <text evidence="1">The sequence shown here is derived from an EMBL/GenBank/DDBJ whole genome shotgun (WGS) entry which is preliminary data.</text>
</comment>
<keyword evidence="2" id="KW-1185">Reference proteome</keyword>
<reference evidence="1 2" key="1">
    <citation type="submission" date="2014-02" db="EMBL/GenBank/DDBJ databases">
        <title>Single nucleus genome sequencing reveals high similarity among nuclei of an endomycorrhizal fungus.</title>
        <authorList>
            <person name="Lin K."/>
            <person name="Geurts R."/>
            <person name="Zhang Z."/>
            <person name="Limpens E."/>
            <person name="Saunders D.G."/>
            <person name="Mu D."/>
            <person name="Pang E."/>
            <person name="Cao H."/>
            <person name="Cha H."/>
            <person name="Lin T."/>
            <person name="Zhou Q."/>
            <person name="Shang Y."/>
            <person name="Li Y."/>
            <person name="Ivanov S."/>
            <person name="Sharma T."/>
            <person name="Velzen R.V."/>
            <person name="Ruijter N.D."/>
            <person name="Aanen D.K."/>
            <person name="Win J."/>
            <person name="Kamoun S."/>
            <person name="Bisseling T."/>
            <person name="Huang S."/>
        </authorList>
    </citation>
    <scope>NUCLEOTIDE SEQUENCE [LARGE SCALE GENOMIC DNA]</scope>
    <source>
        <strain evidence="2">DAOM197198w</strain>
    </source>
</reference>
<protein>
    <submittedName>
        <fullName evidence="1">Uncharacterized protein</fullName>
    </submittedName>
</protein>
<dbReference type="EMBL" id="JEMT01014238">
    <property type="protein sequence ID" value="EXX73597.1"/>
    <property type="molecule type" value="Genomic_DNA"/>
</dbReference>
<evidence type="ECO:0000313" key="1">
    <source>
        <dbReference type="EMBL" id="EXX73597.1"/>
    </source>
</evidence>
<proteinExistence type="predicted"/>
<dbReference type="AlphaFoldDB" id="A0A015JVL1"/>
<sequence>MTKTIRILVPKHKFFLTCTKELEEVQDLIDKLDLENPLAADEFVQYDNSELTAEMIPVEEILKAVLLDDNQENEIEELDSNPLSSITHSEVIELYNKIILYLEQQEDSFDTKKEN</sequence>